<gene>
    <name evidence="1" type="ORF">SAMN05660866_01675</name>
</gene>
<proteinExistence type="predicted"/>
<keyword evidence="2" id="KW-1185">Reference proteome</keyword>
<dbReference type="AlphaFoldDB" id="A0A1T5BJH9"/>
<reference evidence="2" key="1">
    <citation type="submission" date="2017-02" db="EMBL/GenBank/DDBJ databases">
        <authorList>
            <person name="Varghese N."/>
            <person name="Submissions S."/>
        </authorList>
    </citation>
    <scope>NUCLEOTIDE SEQUENCE [LARGE SCALE GENOMIC DNA]</scope>
    <source>
        <strain evidence="2">DSM 23546</strain>
    </source>
</reference>
<evidence type="ECO:0000313" key="1">
    <source>
        <dbReference type="EMBL" id="SKB47160.1"/>
    </source>
</evidence>
<sequence>MAFYIVVVVAWIEDLFIIYHIFMSINDENLTRLFENLGAINHNKFLIFICSEKQVRIASIF</sequence>
<dbReference type="EMBL" id="FUYL01000004">
    <property type="protein sequence ID" value="SKB47160.1"/>
    <property type="molecule type" value="Genomic_DNA"/>
</dbReference>
<accession>A0A1T5BJH9</accession>
<dbReference type="Proteomes" id="UP000190339">
    <property type="component" value="Unassembled WGS sequence"/>
</dbReference>
<evidence type="ECO:0000313" key="2">
    <source>
        <dbReference type="Proteomes" id="UP000190339"/>
    </source>
</evidence>
<organism evidence="1 2">
    <name type="scientific">Maribacter arcticus</name>
    <dbReference type="NCBI Taxonomy" id="561365"/>
    <lineage>
        <taxon>Bacteria</taxon>
        <taxon>Pseudomonadati</taxon>
        <taxon>Bacteroidota</taxon>
        <taxon>Flavobacteriia</taxon>
        <taxon>Flavobacteriales</taxon>
        <taxon>Flavobacteriaceae</taxon>
        <taxon>Maribacter</taxon>
    </lineage>
</organism>
<name>A0A1T5BJH9_9FLAO</name>
<protein>
    <submittedName>
        <fullName evidence="1">Uncharacterized protein</fullName>
    </submittedName>
</protein>